<dbReference type="SUPFAM" id="SSF55781">
    <property type="entry name" value="GAF domain-like"/>
    <property type="match status" value="1"/>
</dbReference>
<evidence type="ECO:0008006" key="3">
    <source>
        <dbReference type="Google" id="ProtNLM"/>
    </source>
</evidence>
<dbReference type="EMBL" id="CP019236">
    <property type="protein sequence ID" value="APW39633.1"/>
    <property type="molecule type" value="Genomic_DNA"/>
</dbReference>
<organism evidence="1 2">
    <name type="scientific">Rhodoferax koreensis</name>
    <dbReference type="NCBI Taxonomy" id="1842727"/>
    <lineage>
        <taxon>Bacteria</taxon>
        <taxon>Pseudomonadati</taxon>
        <taxon>Pseudomonadota</taxon>
        <taxon>Betaproteobacteria</taxon>
        <taxon>Burkholderiales</taxon>
        <taxon>Comamonadaceae</taxon>
        <taxon>Rhodoferax</taxon>
    </lineage>
</organism>
<dbReference type="Proteomes" id="UP000186609">
    <property type="component" value="Chromosome"/>
</dbReference>
<dbReference type="STRING" id="1842727.RD110_22490"/>
<evidence type="ECO:0000313" key="1">
    <source>
        <dbReference type="EMBL" id="APW39633.1"/>
    </source>
</evidence>
<reference evidence="1 2" key="1">
    <citation type="submission" date="2017-01" db="EMBL/GenBank/DDBJ databases">
        <authorList>
            <person name="Mah S.A."/>
            <person name="Swanson W.J."/>
            <person name="Moy G.W."/>
            <person name="Vacquier V.D."/>
        </authorList>
    </citation>
    <scope>NUCLEOTIDE SEQUENCE [LARGE SCALE GENOMIC DNA]</scope>
    <source>
        <strain evidence="1 2">DCY110</strain>
    </source>
</reference>
<dbReference type="AlphaFoldDB" id="A0A1P8K0U6"/>
<dbReference type="KEGG" id="rhy:RD110_22490"/>
<dbReference type="RefSeq" id="WP_076202138.1">
    <property type="nucleotide sequence ID" value="NZ_CP019236.1"/>
</dbReference>
<dbReference type="OrthoDB" id="8810170at2"/>
<protein>
    <recommendedName>
        <fullName evidence="3">Guanylate cyclase</fullName>
    </recommendedName>
</protein>
<accession>A0A1P8K0U6</accession>
<sequence>MDHQFFELERFKDTLKTGGLKAGLAALNDRVAHRYTAAFRFTGQSMRAVEFHDKAAEPKPDVFDEVPIGDSFCQFVMRNGQFRTGNSALDHRLNGHAYQGVLLSYHGVPLLDNAGELFGTLCHFDFSAEGMTDDEFLFFQKAARLLPPHLVRD</sequence>
<name>A0A1P8K0U6_9BURK</name>
<keyword evidence="2" id="KW-1185">Reference proteome</keyword>
<gene>
    <name evidence="1" type="ORF">RD110_22490</name>
</gene>
<evidence type="ECO:0000313" key="2">
    <source>
        <dbReference type="Proteomes" id="UP000186609"/>
    </source>
</evidence>
<proteinExistence type="predicted"/>